<dbReference type="EMBL" id="JAMDNP010000029">
    <property type="protein sequence ID" value="MCY9762115.1"/>
    <property type="molecule type" value="Genomic_DNA"/>
</dbReference>
<sequence>MYLAYDLVGKGNIGKVRAMYYDPVPEQIEMEPNGFYVESIPEAEEKPGFTPKPMVKIDTKEIYFDYVVYPDVPNESTSEIDKLKLAVAELAETQEADNTNTKLALAELAEMVGGGT</sequence>
<comment type="caution">
    <text evidence="1">The sequence shown here is derived from an EMBL/GenBank/DDBJ whole genome shotgun (WGS) entry which is preliminary data.</text>
</comment>
<evidence type="ECO:0000313" key="1">
    <source>
        <dbReference type="EMBL" id="MCY9762115.1"/>
    </source>
</evidence>
<protein>
    <recommendedName>
        <fullName evidence="3">Phage protein</fullName>
    </recommendedName>
</protein>
<gene>
    <name evidence="1" type="ORF">M5X12_16205</name>
</gene>
<dbReference type="Proteomes" id="UP001527181">
    <property type="component" value="Unassembled WGS sequence"/>
</dbReference>
<name>A0ABT4GZH3_PAEAL</name>
<keyword evidence="2" id="KW-1185">Reference proteome</keyword>
<organism evidence="1 2">
    <name type="scientific">Paenibacillus alvei</name>
    <name type="common">Bacillus alvei</name>
    <dbReference type="NCBI Taxonomy" id="44250"/>
    <lineage>
        <taxon>Bacteria</taxon>
        <taxon>Bacillati</taxon>
        <taxon>Bacillota</taxon>
        <taxon>Bacilli</taxon>
        <taxon>Bacillales</taxon>
        <taxon>Paenibacillaceae</taxon>
        <taxon>Paenibacillus</taxon>
    </lineage>
</organism>
<dbReference type="RefSeq" id="WP_268598194.1">
    <property type="nucleotide sequence ID" value="NZ_JAMDNL010000038.1"/>
</dbReference>
<reference evidence="1 2" key="1">
    <citation type="submission" date="2022-05" db="EMBL/GenBank/DDBJ databases">
        <title>Genome Sequencing of Bee-Associated Microbes.</title>
        <authorList>
            <person name="Dunlap C."/>
        </authorList>
    </citation>
    <scope>NUCLEOTIDE SEQUENCE [LARGE SCALE GENOMIC DNA]</scope>
    <source>
        <strain evidence="1 2">NRRL B-04010</strain>
    </source>
</reference>
<evidence type="ECO:0000313" key="2">
    <source>
        <dbReference type="Proteomes" id="UP001527181"/>
    </source>
</evidence>
<proteinExistence type="predicted"/>
<accession>A0ABT4GZH3</accession>
<evidence type="ECO:0008006" key="3">
    <source>
        <dbReference type="Google" id="ProtNLM"/>
    </source>
</evidence>